<dbReference type="RefSeq" id="WP_121673721.1">
    <property type="nucleotide sequence ID" value="NZ_BMXM01000010.1"/>
</dbReference>
<dbReference type="InterPro" id="IPR021414">
    <property type="entry name" value="DUF3054"/>
</dbReference>
<dbReference type="EMBL" id="RCUV01000018">
    <property type="protein sequence ID" value="RLP68859.1"/>
    <property type="molecule type" value="Genomic_DNA"/>
</dbReference>
<dbReference type="Proteomes" id="UP000270299">
    <property type="component" value="Unassembled WGS sequence"/>
</dbReference>
<proteinExistence type="predicted"/>
<keyword evidence="3" id="KW-1185">Reference proteome</keyword>
<protein>
    <submittedName>
        <fullName evidence="2">DUF3054 domain-containing protein</fullName>
    </submittedName>
</protein>
<feature type="transmembrane region" description="Helical" evidence="1">
    <location>
        <begin position="92"/>
        <end position="113"/>
    </location>
</feature>
<evidence type="ECO:0000313" key="3">
    <source>
        <dbReference type="Proteomes" id="UP000270299"/>
    </source>
</evidence>
<comment type="caution">
    <text evidence="2">The sequence shown here is derived from an EMBL/GenBank/DDBJ whole genome shotgun (WGS) entry which is preliminary data.</text>
</comment>
<name>A0A3L6ZLS1_9MICO</name>
<keyword evidence="1" id="KW-0472">Membrane</keyword>
<dbReference type="Pfam" id="PF11255">
    <property type="entry name" value="DUF3054"/>
    <property type="match status" value="1"/>
</dbReference>
<sequence>MSTSLGYSARAFGFDLAATLLFVIVGRATHQETPGILGLLIAWWPFAAALTAAWLVVAVLRRPVSVGQGVWIWVVTVTGGMLLRAASGQGTAVPFIIVATLVLGLLFVGWRAIDALIRRRRRSLAASAESRRTTERYP</sequence>
<dbReference type="AlphaFoldDB" id="A0A3L6ZLS1"/>
<gene>
    <name evidence="2" type="ORF">D9V29_12840</name>
</gene>
<organism evidence="2 3">
    <name type="scientific">Mycetocola manganoxydans</name>
    <dbReference type="NCBI Taxonomy" id="699879"/>
    <lineage>
        <taxon>Bacteria</taxon>
        <taxon>Bacillati</taxon>
        <taxon>Actinomycetota</taxon>
        <taxon>Actinomycetes</taxon>
        <taxon>Micrococcales</taxon>
        <taxon>Microbacteriaceae</taxon>
        <taxon>Mycetocola</taxon>
    </lineage>
</organism>
<feature type="transmembrane region" description="Helical" evidence="1">
    <location>
        <begin position="69"/>
        <end position="86"/>
    </location>
</feature>
<keyword evidence="1" id="KW-0812">Transmembrane</keyword>
<feature type="transmembrane region" description="Helical" evidence="1">
    <location>
        <begin position="36"/>
        <end position="57"/>
    </location>
</feature>
<reference evidence="2 3" key="1">
    <citation type="submission" date="2018-10" db="EMBL/GenBank/DDBJ databases">
        <authorList>
            <person name="Li J."/>
        </authorList>
    </citation>
    <scope>NUCLEOTIDE SEQUENCE [LARGE SCALE GENOMIC DNA]</scope>
    <source>
        <strain evidence="2 3">CCTCC AB209002</strain>
    </source>
</reference>
<evidence type="ECO:0000256" key="1">
    <source>
        <dbReference type="SAM" id="Phobius"/>
    </source>
</evidence>
<feature type="transmembrane region" description="Helical" evidence="1">
    <location>
        <begin position="12"/>
        <end position="30"/>
    </location>
</feature>
<evidence type="ECO:0000313" key="2">
    <source>
        <dbReference type="EMBL" id="RLP68859.1"/>
    </source>
</evidence>
<accession>A0A3L6ZLS1</accession>
<keyword evidence="1" id="KW-1133">Transmembrane helix</keyword>
<dbReference type="OrthoDB" id="3698172at2"/>